<dbReference type="EMBL" id="JACHHX010000019">
    <property type="protein sequence ID" value="MBB5016443.1"/>
    <property type="molecule type" value="Genomic_DNA"/>
</dbReference>
<dbReference type="PANTHER" id="PTHR30349:SF64">
    <property type="entry name" value="PROPHAGE INTEGRASE INTD-RELATED"/>
    <property type="match status" value="1"/>
</dbReference>
<reference evidence="12 13" key="1">
    <citation type="submission" date="2020-08" db="EMBL/GenBank/DDBJ databases">
        <title>Genomic Encyclopedia of Type Strains, Phase IV (KMG-IV): sequencing the most valuable type-strain genomes for metagenomic binning, comparative biology and taxonomic classification.</title>
        <authorList>
            <person name="Goeker M."/>
        </authorList>
    </citation>
    <scope>NUCLEOTIDE SEQUENCE [LARGE SCALE GENOMIC DNA]</scope>
    <source>
        <strain evidence="12 13">DSM 25897</strain>
    </source>
</reference>
<dbReference type="GO" id="GO:0005737">
    <property type="term" value="C:cytoplasm"/>
    <property type="evidence" value="ECO:0007669"/>
    <property type="project" value="UniProtKB-SubCell"/>
</dbReference>
<keyword evidence="3" id="KW-0963">Cytoplasm</keyword>
<organism evidence="12 13">
    <name type="scientific">Rehaibacterium terrae</name>
    <dbReference type="NCBI Taxonomy" id="1341696"/>
    <lineage>
        <taxon>Bacteria</taxon>
        <taxon>Pseudomonadati</taxon>
        <taxon>Pseudomonadota</taxon>
        <taxon>Gammaproteobacteria</taxon>
        <taxon>Lysobacterales</taxon>
        <taxon>Lysobacteraceae</taxon>
        <taxon>Rehaibacterium</taxon>
    </lineage>
</organism>
<dbReference type="PROSITE" id="PS51900">
    <property type="entry name" value="CB"/>
    <property type="match status" value="1"/>
</dbReference>
<dbReference type="GO" id="GO:0003677">
    <property type="term" value="F:DNA binding"/>
    <property type="evidence" value="ECO:0007669"/>
    <property type="project" value="UniProtKB-UniRule"/>
</dbReference>
<evidence type="ECO:0000313" key="13">
    <source>
        <dbReference type="Proteomes" id="UP000519004"/>
    </source>
</evidence>
<dbReference type="GO" id="GO:0015074">
    <property type="term" value="P:DNA integration"/>
    <property type="evidence" value="ECO:0007669"/>
    <property type="project" value="UniProtKB-KW"/>
</dbReference>
<dbReference type="RefSeq" id="WP_425504178.1">
    <property type="nucleotide sequence ID" value="NZ_JACHHX010000019.1"/>
</dbReference>
<dbReference type="FunFam" id="1.10.443.10:FF:000007">
    <property type="entry name" value="Tyrosine recombinase XerC"/>
    <property type="match status" value="1"/>
</dbReference>
<dbReference type="InterPro" id="IPR011010">
    <property type="entry name" value="DNA_brk_join_enz"/>
</dbReference>
<dbReference type="InterPro" id="IPR050090">
    <property type="entry name" value="Tyrosine_recombinase_XerCD"/>
</dbReference>
<dbReference type="Proteomes" id="UP000519004">
    <property type="component" value="Unassembled WGS sequence"/>
</dbReference>
<dbReference type="InterPro" id="IPR044068">
    <property type="entry name" value="CB"/>
</dbReference>
<dbReference type="GO" id="GO:0006310">
    <property type="term" value="P:DNA recombination"/>
    <property type="evidence" value="ECO:0007669"/>
    <property type="project" value="UniProtKB-KW"/>
</dbReference>
<dbReference type="Pfam" id="PF13495">
    <property type="entry name" value="Phage_int_SAM_4"/>
    <property type="match status" value="1"/>
</dbReference>
<evidence type="ECO:0000256" key="2">
    <source>
        <dbReference type="ARBA" id="ARBA00008857"/>
    </source>
</evidence>
<comment type="subcellular location">
    <subcellularLocation>
        <location evidence="1">Cytoplasm</location>
    </subcellularLocation>
</comment>
<comment type="function">
    <text evidence="7">Site-specific tyrosine recombinase, which acts by catalyzing the cutting and rejoining of the recombining DNA molecules. The XerC-XerD complex is essential to convert dimers of the bacterial chromosome into monomers to permit their segregation at cell division. It also contributes to the segregational stability of plasmids.</text>
</comment>
<name>A0A7W8DFH7_9GAMM</name>
<dbReference type="InterPro" id="IPR013762">
    <property type="entry name" value="Integrase-like_cat_sf"/>
</dbReference>
<dbReference type="InterPro" id="IPR011946">
    <property type="entry name" value="Integrase_integron-type"/>
</dbReference>
<dbReference type="Gene3D" id="1.10.443.10">
    <property type="entry name" value="Intergrase catalytic core"/>
    <property type="match status" value="1"/>
</dbReference>
<accession>A0A7W8DFH7</accession>
<evidence type="ECO:0000313" key="12">
    <source>
        <dbReference type="EMBL" id="MBB5016443.1"/>
    </source>
</evidence>
<dbReference type="InterPro" id="IPR010998">
    <property type="entry name" value="Integrase_recombinase_N"/>
</dbReference>
<evidence type="ECO:0000256" key="9">
    <source>
        <dbReference type="PROSITE-ProRule" id="PRU01248"/>
    </source>
</evidence>
<feature type="domain" description="Tyr recombinase" evidence="10">
    <location>
        <begin position="103"/>
        <end position="316"/>
    </location>
</feature>
<protein>
    <submittedName>
        <fullName evidence="12">Integron integrase</fullName>
    </submittedName>
</protein>
<keyword evidence="13" id="KW-1185">Reference proteome</keyword>
<evidence type="ECO:0000259" key="10">
    <source>
        <dbReference type="PROSITE" id="PS51898"/>
    </source>
</evidence>
<dbReference type="Pfam" id="PF00589">
    <property type="entry name" value="Phage_integrase"/>
    <property type="match status" value="1"/>
</dbReference>
<keyword evidence="5 9" id="KW-0238">DNA-binding</keyword>
<dbReference type="InterPro" id="IPR002104">
    <property type="entry name" value="Integrase_catalytic"/>
</dbReference>
<evidence type="ECO:0000256" key="1">
    <source>
        <dbReference type="ARBA" id="ARBA00004496"/>
    </source>
</evidence>
<dbReference type="NCBIfam" id="TIGR02249">
    <property type="entry name" value="integrase_gron"/>
    <property type="match status" value="1"/>
</dbReference>
<dbReference type="PANTHER" id="PTHR30349">
    <property type="entry name" value="PHAGE INTEGRASE-RELATED"/>
    <property type="match status" value="1"/>
</dbReference>
<evidence type="ECO:0000256" key="5">
    <source>
        <dbReference type="ARBA" id="ARBA00023125"/>
    </source>
</evidence>
<comment type="subunit">
    <text evidence="8">Forms a cyclic heterotetrameric complex composed of two molecules of XerC and two molecules of XerD.</text>
</comment>
<evidence type="ECO:0000256" key="6">
    <source>
        <dbReference type="ARBA" id="ARBA00023172"/>
    </source>
</evidence>
<dbReference type="Gene3D" id="1.10.150.130">
    <property type="match status" value="1"/>
</dbReference>
<evidence type="ECO:0000259" key="11">
    <source>
        <dbReference type="PROSITE" id="PS51900"/>
    </source>
</evidence>
<feature type="domain" description="Core-binding (CB)" evidence="11">
    <location>
        <begin position="6"/>
        <end position="85"/>
    </location>
</feature>
<evidence type="ECO:0000256" key="4">
    <source>
        <dbReference type="ARBA" id="ARBA00022908"/>
    </source>
</evidence>
<evidence type="ECO:0000256" key="8">
    <source>
        <dbReference type="ARBA" id="ARBA00038613"/>
    </source>
</evidence>
<dbReference type="PROSITE" id="PS51898">
    <property type="entry name" value="TYR_RECOMBINASE"/>
    <property type="match status" value="1"/>
</dbReference>
<proteinExistence type="inferred from homology"/>
<dbReference type="CDD" id="cd01193">
    <property type="entry name" value="INT_IntI_C"/>
    <property type="match status" value="1"/>
</dbReference>
<dbReference type="InterPro" id="IPR004107">
    <property type="entry name" value="Integrase_SAM-like_N"/>
</dbReference>
<evidence type="ECO:0000256" key="7">
    <source>
        <dbReference type="ARBA" id="ARBA00037721"/>
    </source>
</evidence>
<keyword evidence="4" id="KW-0229">DNA integration</keyword>
<sequence length="324" mass="36571">MARPPRLLDEVRGRMRRLGLAKRTEEAYVGWIRRFILANGKRHPREMGAREVEAFLTRLATRDKVAASTQNQALAALLFLYREVLGEQLPWMENIRRAKRPERLPVVLTRAEVAALLGELSGRAWLMAALLYGSGLRLMECVRLRIKDVDCERRELIVRDGKGGKDRRTMLPAALVEPLRAQMAEARRVHAADLAAGFGAVWLPDALARKYPNASREPGWQYVFPARERSRDPRDGQIRRHHVDEQALQRAMKAAVRRAGLAKPASCHTLRHSFATHLIEDGYDIRTVQELLGHADVATTQIYTHVLNRGAGAVRSPLDGARRG</sequence>
<keyword evidence="6" id="KW-0233">DNA recombination</keyword>
<gene>
    <name evidence="12" type="ORF">HNQ58_002358</name>
</gene>
<comment type="caution">
    <text evidence="12">The sequence shown here is derived from an EMBL/GenBank/DDBJ whole genome shotgun (WGS) entry which is preliminary data.</text>
</comment>
<dbReference type="AlphaFoldDB" id="A0A7W8DFH7"/>
<comment type="similarity">
    <text evidence="2">Belongs to the 'phage' integrase family.</text>
</comment>
<evidence type="ECO:0000256" key="3">
    <source>
        <dbReference type="ARBA" id="ARBA00022490"/>
    </source>
</evidence>
<dbReference type="SUPFAM" id="SSF56349">
    <property type="entry name" value="DNA breaking-rejoining enzymes"/>
    <property type="match status" value="1"/>
</dbReference>